<protein>
    <submittedName>
        <fullName evidence="4">Periplasmic serine protease protease</fullName>
    </submittedName>
</protein>
<dbReference type="Gene3D" id="2.30.42.10">
    <property type="match status" value="1"/>
</dbReference>
<accession>I7JRX3</accession>
<dbReference type="PRINTS" id="PR00834">
    <property type="entry name" value="PROTEASES2C"/>
</dbReference>
<dbReference type="PANTHER" id="PTHR43343:SF3">
    <property type="entry name" value="PROTEASE DO-LIKE 8, CHLOROPLASTIC"/>
    <property type="match status" value="1"/>
</dbReference>
<evidence type="ECO:0000313" key="4">
    <source>
        <dbReference type="EMBL" id="CCG19887.1"/>
    </source>
</evidence>
<dbReference type="GO" id="GO:0006508">
    <property type="term" value="P:proteolysis"/>
    <property type="evidence" value="ECO:0007669"/>
    <property type="project" value="UniProtKB-KW"/>
</dbReference>
<dbReference type="InterPro" id="IPR009003">
    <property type="entry name" value="Peptidase_S1_PA"/>
</dbReference>
<dbReference type="GO" id="GO:0004252">
    <property type="term" value="F:serine-type endopeptidase activity"/>
    <property type="evidence" value="ECO:0007669"/>
    <property type="project" value="InterPro"/>
</dbReference>
<reference evidence="4" key="1">
    <citation type="journal article" date="2012" name="Vet. Microbiol.">
        <title>Comparative genomic analyses of the Taylorellae.</title>
        <authorList>
            <person name="Hauser H."/>
            <person name="Richter D.C."/>
            <person name="van Tonder A."/>
            <person name="Clark L."/>
            <person name="Preston A."/>
        </authorList>
    </citation>
    <scope>NUCLEOTIDE SEQUENCE</scope>
    <source>
        <strain evidence="4">14/45</strain>
    </source>
</reference>
<dbReference type="RefSeq" id="WP_015551921.1">
    <property type="nucleotide sequence ID" value="NC_021033.1"/>
</dbReference>
<dbReference type="InterPro" id="IPR001478">
    <property type="entry name" value="PDZ"/>
</dbReference>
<dbReference type="Gene3D" id="2.40.10.120">
    <property type="match status" value="1"/>
</dbReference>
<dbReference type="InterPro" id="IPR036034">
    <property type="entry name" value="PDZ_sf"/>
</dbReference>
<dbReference type="KEGG" id="tat:KUM_1104"/>
<name>I7JRX3_9BURK</name>
<dbReference type="Pfam" id="PF13180">
    <property type="entry name" value="PDZ_2"/>
    <property type="match status" value="1"/>
</dbReference>
<dbReference type="PANTHER" id="PTHR43343">
    <property type="entry name" value="PEPTIDASE S12"/>
    <property type="match status" value="1"/>
</dbReference>
<gene>
    <name evidence="4" type="primary">degQ</name>
    <name evidence="4" type="ORF">KUM_1104</name>
</gene>
<dbReference type="HOGENOM" id="CLU_020120_1_2_4"/>
<proteinExistence type="predicted"/>
<keyword evidence="1 4" id="KW-0645">Protease</keyword>
<dbReference type="SMART" id="SM00228">
    <property type="entry name" value="PDZ"/>
    <property type="match status" value="1"/>
</dbReference>
<dbReference type="EMBL" id="HE681424">
    <property type="protein sequence ID" value="CCG19887.1"/>
    <property type="molecule type" value="Genomic_DNA"/>
</dbReference>
<dbReference type="InterPro" id="IPR001940">
    <property type="entry name" value="Peptidase_S1C"/>
</dbReference>
<dbReference type="PROSITE" id="PS50106">
    <property type="entry name" value="PDZ"/>
    <property type="match status" value="1"/>
</dbReference>
<dbReference type="SUPFAM" id="SSF50494">
    <property type="entry name" value="Trypsin-like serine proteases"/>
    <property type="match status" value="1"/>
</dbReference>
<organism evidence="4">
    <name type="scientific">Taylorella asinigenitalis 14/45</name>
    <dbReference type="NCBI Taxonomy" id="1091495"/>
    <lineage>
        <taxon>Bacteria</taxon>
        <taxon>Pseudomonadati</taxon>
        <taxon>Pseudomonadota</taxon>
        <taxon>Betaproteobacteria</taxon>
        <taxon>Burkholderiales</taxon>
        <taxon>Alcaligenaceae</taxon>
        <taxon>Taylorella</taxon>
    </lineage>
</organism>
<keyword evidence="2" id="KW-0378">Hydrolase</keyword>
<sequence>MRLIWTIFANLCAICLLVLCVLGILKPDYIRGYFAQTNPHLSEPQRPTATVKIQQLEAPKANLGLQYKPSGEVKHTLTTTIITSYADAVALASPSVVSIYTTKIIASPFKGLRDVPSLRPFIIEQYNKKLNEPTDLGSGVIANAEGYILTNYHVVEAADSIEVALYDGRKFKAKFIGADPDTDLAVIKIDVPDLVPITYENSQSLNVGDVVLAIGNPFGVGQTTTMGIVSAIGRSGLGINTYENFIQTDASINPGNSGGALINVNGKLVGINTAIYADDDYGGSLGIGFATPADTALKILNQIITDGRVTRGWLGIEAQLVTSEVAKTLKLSDTTGVVIVSIAKNSPAEKAHLKNGDVITEFNGEKVISVDHLMIDIAAQKPGTAIKLKIYRNGQSEDLEIVLESRE</sequence>
<dbReference type="SUPFAM" id="SSF50156">
    <property type="entry name" value="PDZ domain-like"/>
    <property type="match status" value="1"/>
</dbReference>
<evidence type="ECO:0000256" key="2">
    <source>
        <dbReference type="ARBA" id="ARBA00022801"/>
    </source>
</evidence>
<dbReference type="AlphaFoldDB" id="I7JRX3"/>
<dbReference type="InterPro" id="IPR051201">
    <property type="entry name" value="Chloro_Bact_Ser_Proteases"/>
</dbReference>
<evidence type="ECO:0000256" key="1">
    <source>
        <dbReference type="ARBA" id="ARBA00022670"/>
    </source>
</evidence>
<feature type="domain" description="PDZ" evidence="3">
    <location>
        <begin position="303"/>
        <end position="394"/>
    </location>
</feature>
<evidence type="ECO:0000259" key="3">
    <source>
        <dbReference type="PROSITE" id="PS50106"/>
    </source>
</evidence>
<dbReference type="Pfam" id="PF13365">
    <property type="entry name" value="Trypsin_2"/>
    <property type="match status" value="1"/>
</dbReference>